<organism evidence="2 3">
    <name type="scientific">Sinomonas terricola</name>
    <dbReference type="NCBI Taxonomy" id="3110330"/>
    <lineage>
        <taxon>Bacteria</taxon>
        <taxon>Bacillati</taxon>
        <taxon>Actinomycetota</taxon>
        <taxon>Actinomycetes</taxon>
        <taxon>Micrococcales</taxon>
        <taxon>Micrococcaceae</taxon>
        <taxon>Sinomonas</taxon>
    </lineage>
</organism>
<name>A0ABU5T2M2_9MICC</name>
<comment type="caution">
    <text evidence="2">The sequence shown here is derived from an EMBL/GenBank/DDBJ whole genome shotgun (WGS) entry which is preliminary data.</text>
</comment>
<keyword evidence="3" id="KW-1185">Reference proteome</keyword>
<sequence length="189" mass="20499">MGRLVVQEIVTADGFAADYDGNFTFTQKLEGPVEAWDRHQFEWLDGVSAMALGARTYEIFQGFWPTPASAGEIIADKLNALDRYVFSTTLREAPWGSHGECRIESGDAAEAIQRIKREASGAVVVWGSLTLAASLFAAGEVDELRLLVTPVVIGAGRGFLPERPQRLALTGTTTFDGGMVELVYDVENA</sequence>
<protein>
    <submittedName>
        <fullName evidence="2">Dihydrofolate reductase family protein</fullName>
    </submittedName>
</protein>
<dbReference type="SUPFAM" id="SSF53597">
    <property type="entry name" value="Dihydrofolate reductase-like"/>
    <property type="match status" value="1"/>
</dbReference>
<reference evidence="2 3" key="1">
    <citation type="submission" date="2023-12" db="EMBL/GenBank/DDBJ databases">
        <title>Sinomonas terricola sp. nov, isolated from litchi orchard soil in Guangdong, PR China.</title>
        <authorList>
            <person name="Jiaxin W."/>
            <person name="Yang Z."/>
            <person name="Honghui Z."/>
        </authorList>
    </citation>
    <scope>NUCLEOTIDE SEQUENCE [LARGE SCALE GENOMIC DNA]</scope>
    <source>
        <strain evidence="2 3">JGH33</strain>
    </source>
</reference>
<evidence type="ECO:0000313" key="2">
    <source>
        <dbReference type="EMBL" id="MEA5453904.1"/>
    </source>
</evidence>
<evidence type="ECO:0000313" key="3">
    <source>
        <dbReference type="Proteomes" id="UP001304769"/>
    </source>
</evidence>
<dbReference type="InterPro" id="IPR002734">
    <property type="entry name" value="RibDG_C"/>
</dbReference>
<gene>
    <name evidence="2" type="ORF">SPF06_04135</name>
</gene>
<dbReference type="InterPro" id="IPR024072">
    <property type="entry name" value="DHFR-like_dom_sf"/>
</dbReference>
<feature type="domain" description="Bacterial bifunctional deaminase-reductase C-terminal" evidence="1">
    <location>
        <begin position="4"/>
        <end position="179"/>
    </location>
</feature>
<dbReference type="Proteomes" id="UP001304769">
    <property type="component" value="Unassembled WGS sequence"/>
</dbReference>
<accession>A0ABU5T2M2</accession>
<proteinExistence type="predicted"/>
<dbReference type="Pfam" id="PF01872">
    <property type="entry name" value="RibD_C"/>
    <property type="match status" value="1"/>
</dbReference>
<dbReference type="RefSeq" id="WP_323277650.1">
    <property type="nucleotide sequence ID" value="NZ_JAYGGQ010000001.1"/>
</dbReference>
<dbReference type="Gene3D" id="3.40.430.10">
    <property type="entry name" value="Dihydrofolate Reductase, subunit A"/>
    <property type="match status" value="1"/>
</dbReference>
<evidence type="ECO:0000259" key="1">
    <source>
        <dbReference type="Pfam" id="PF01872"/>
    </source>
</evidence>
<dbReference type="EMBL" id="JAYGGQ010000001">
    <property type="protein sequence ID" value="MEA5453904.1"/>
    <property type="molecule type" value="Genomic_DNA"/>
</dbReference>